<dbReference type="VEuPathDB" id="MicrosporidiaDB:CWI39_0532p0020"/>
<comment type="caution">
    <text evidence="1">The sequence shown here is derived from an EMBL/GenBank/DDBJ whole genome shotgun (WGS) entry which is preliminary data.</text>
</comment>
<sequence length="78" mass="9022">MNLEVYIQSIVLKKTVETIFFVRRRGLEEGNGAKNSKKNNTLFISERGTTFKQPTININEESELEEETTVLKEVVEYP</sequence>
<organism evidence="1 2">
    <name type="scientific">Hamiltosporidium magnivora</name>
    <dbReference type="NCBI Taxonomy" id="148818"/>
    <lineage>
        <taxon>Eukaryota</taxon>
        <taxon>Fungi</taxon>
        <taxon>Fungi incertae sedis</taxon>
        <taxon>Microsporidia</taxon>
        <taxon>Dubosqiidae</taxon>
        <taxon>Hamiltosporidium</taxon>
    </lineage>
</organism>
<reference evidence="1 2" key="1">
    <citation type="submission" date="2017-12" db="EMBL/GenBank/DDBJ databases">
        <authorList>
            <person name="Pombert J.-F."/>
            <person name="Haag K.L."/>
            <person name="Ebert D."/>
        </authorList>
    </citation>
    <scope>NUCLEOTIDE SEQUENCE [LARGE SCALE GENOMIC DNA]</scope>
    <source>
        <strain evidence="1">IL-BN-2</strain>
    </source>
</reference>
<name>A0A4Q9LE16_9MICR</name>
<evidence type="ECO:0000313" key="1">
    <source>
        <dbReference type="EMBL" id="TBU06219.1"/>
    </source>
</evidence>
<dbReference type="EMBL" id="PIXR01000532">
    <property type="protein sequence ID" value="TBU06219.1"/>
    <property type="molecule type" value="Genomic_DNA"/>
</dbReference>
<proteinExistence type="predicted"/>
<protein>
    <submittedName>
        <fullName evidence="1">Uncharacterized protein</fullName>
    </submittedName>
</protein>
<gene>
    <name evidence="1" type="ORF">CWI39_0532p0020</name>
</gene>
<dbReference type="Proteomes" id="UP000293045">
    <property type="component" value="Unassembled WGS sequence"/>
</dbReference>
<evidence type="ECO:0000313" key="2">
    <source>
        <dbReference type="Proteomes" id="UP000293045"/>
    </source>
</evidence>
<dbReference type="AlphaFoldDB" id="A0A4Q9LE16"/>
<accession>A0A4Q9LE16</accession>